<evidence type="ECO:0008006" key="4">
    <source>
        <dbReference type="Google" id="ProtNLM"/>
    </source>
</evidence>
<protein>
    <recommendedName>
        <fullName evidence="4">MARVEL domain-containing protein</fullName>
    </recommendedName>
</protein>
<name>A0AAN8P1F4_POLSC</name>
<keyword evidence="1" id="KW-0812">Transmembrane</keyword>
<feature type="transmembrane region" description="Helical" evidence="1">
    <location>
        <begin position="59"/>
        <end position="78"/>
    </location>
</feature>
<gene>
    <name evidence="2" type="ORF">RUM43_014430</name>
</gene>
<feature type="transmembrane region" description="Helical" evidence="1">
    <location>
        <begin position="85"/>
        <end position="106"/>
    </location>
</feature>
<reference evidence="2 3" key="1">
    <citation type="submission" date="2023-10" db="EMBL/GenBank/DDBJ databases">
        <title>Genomes of two closely related lineages of the louse Polyplax serrata with different host specificities.</title>
        <authorList>
            <person name="Martinu J."/>
            <person name="Tarabai H."/>
            <person name="Stefka J."/>
            <person name="Hypsa V."/>
        </authorList>
    </citation>
    <scope>NUCLEOTIDE SEQUENCE [LARGE SCALE GENOMIC DNA]</scope>
    <source>
        <strain evidence="2">HR10_N</strain>
    </source>
</reference>
<feature type="transmembrane region" description="Helical" evidence="1">
    <location>
        <begin position="20"/>
        <end position="39"/>
    </location>
</feature>
<keyword evidence="1" id="KW-1133">Transmembrane helix</keyword>
<feature type="transmembrane region" description="Helical" evidence="1">
    <location>
        <begin position="126"/>
        <end position="145"/>
    </location>
</feature>
<accession>A0AAN8P1F4</accession>
<dbReference type="AlphaFoldDB" id="A0AAN8P1F4"/>
<dbReference type="EMBL" id="JAWJWE010000044">
    <property type="protein sequence ID" value="KAK6617421.1"/>
    <property type="molecule type" value="Genomic_DNA"/>
</dbReference>
<sequence length="150" mass="17391">MAPYKEDNLTIRALCKKPVFAVRLSFLILLTIFSLWNTINMKWPRYCKMQTWAFFNNIGAILALIVIEATTLITWIVFENANWMFFFIVYTATSFLLLLSAVVYFIDEDNSCDLPNTVVDIVNESIMFFFSIFYLGLAITAIVMGRKFCD</sequence>
<comment type="caution">
    <text evidence="2">The sequence shown here is derived from an EMBL/GenBank/DDBJ whole genome shotgun (WGS) entry which is preliminary data.</text>
</comment>
<organism evidence="2 3">
    <name type="scientific">Polyplax serrata</name>
    <name type="common">Common mouse louse</name>
    <dbReference type="NCBI Taxonomy" id="468196"/>
    <lineage>
        <taxon>Eukaryota</taxon>
        <taxon>Metazoa</taxon>
        <taxon>Ecdysozoa</taxon>
        <taxon>Arthropoda</taxon>
        <taxon>Hexapoda</taxon>
        <taxon>Insecta</taxon>
        <taxon>Pterygota</taxon>
        <taxon>Neoptera</taxon>
        <taxon>Paraneoptera</taxon>
        <taxon>Psocodea</taxon>
        <taxon>Troctomorpha</taxon>
        <taxon>Phthiraptera</taxon>
        <taxon>Anoplura</taxon>
        <taxon>Polyplacidae</taxon>
        <taxon>Polyplax</taxon>
    </lineage>
</organism>
<evidence type="ECO:0000256" key="1">
    <source>
        <dbReference type="SAM" id="Phobius"/>
    </source>
</evidence>
<proteinExistence type="predicted"/>
<keyword evidence="1" id="KW-0472">Membrane</keyword>
<evidence type="ECO:0000313" key="2">
    <source>
        <dbReference type="EMBL" id="KAK6617421.1"/>
    </source>
</evidence>
<evidence type="ECO:0000313" key="3">
    <source>
        <dbReference type="Proteomes" id="UP001372834"/>
    </source>
</evidence>
<dbReference type="Proteomes" id="UP001372834">
    <property type="component" value="Unassembled WGS sequence"/>
</dbReference>